<keyword evidence="4" id="KW-1133">Transmembrane helix</keyword>
<evidence type="ECO:0000256" key="2">
    <source>
        <dbReference type="ARBA" id="ARBA00022801"/>
    </source>
</evidence>
<comment type="caution">
    <text evidence="5">The sequence shown here is derived from an EMBL/GenBank/DDBJ whole genome shotgun (WGS) entry which is preliminary data.</text>
</comment>
<evidence type="ECO:0000256" key="4">
    <source>
        <dbReference type="SAM" id="Phobius"/>
    </source>
</evidence>
<reference evidence="5 6" key="1">
    <citation type="submission" date="2017-09" db="EMBL/GenBank/DDBJ databases">
        <title>Bacterial strain isolated from the female urinary microbiota.</title>
        <authorList>
            <person name="Thomas-White K."/>
            <person name="Kumar N."/>
            <person name="Forster S."/>
            <person name="Putonti C."/>
            <person name="Lawley T."/>
            <person name="Wolfe A.J."/>
        </authorList>
    </citation>
    <scope>NUCLEOTIDE SEQUENCE [LARGE SCALE GENOMIC DNA]</scope>
    <source>
        <strain evidence="5 6">UMB0908</strain>
    </source>
</reference>
<evidence type="ECO:0000313" key="5">
    <source>
        <dbReference type="EMBL" id="PMC62009.1"/>
    </source>
</evidence>
<dbReference type="Proteomes" id="UP000235363">
    <property type="component" value="Unassembled WGS sequence"/>
</dbReference>
<organism evidence="5 6">
    <name type="scientific">Corynebacterium xerosis</name>
    <dbReference type="NCBI Taxonomy" id="1725"/>
    <lineage>
        <taxon>Bacteria</taxon>
        <taxon>Bacillati</taxon>
        <taxon>Actinomycetota</taxon>
        <taxon>Actinomycetes</taxon>
        <taxon>Mycobacteriales</taxon>
        <taxon>Corynebacteriaceae</taxon>
        <taxon>Corynebacterium</taxon>
    </lineage>
</organism>
<proteinExistence type="inferred from homology"/>
<sequence>MPVSWSTSYLLRWPFGISMVTSMVMWIAPLVWCRAVRRRGRLQWFHLSRCRCPSLGRSPVSRTVGWMLSVAAFAVVVCVIVVAGLAANANRVTVADAPQVPGVQSPLRPAGSVQGLDDGSSAAPSADESELRAQVAAVMDGAAKDPALGELTAVVSSARTGATLWEQGAGAPSRPASSLKILTAAAALLQLDHDKTVVTRVVRYPGRDGVVLVGAGDPTLSVDGKGFYPGSASIAEIAEEVRATLAVPEGQAAPTVHVDRSLFRDTFHSTWDRSGIQDGYIAPVEPVMVDGARLSLDREDARRTPEPAAGAGQALASALGAGKVDVLAPEESAQSKFGAGEDGVAAEPQVLAEVESAPLSERVRQMMTQSDNVLAESLAREVAMDRGLAPDFAGAAKAVRDTLAEHGLGLEDSGASAANLADSSGLSVDNRVTPAQLDRVLLAAAGGQTVGSEDTDGSEDIDGPGVAATLRPLLDSMPVGGVSGTLAGRYGDSGGAGWVRAKTGTLDGTSALAGYTVTEGGDVLTFVMLSNEASLLPARAAADAAAAKLHAIA</sequence>
<gene>
    <name evidence="5" type="primary">dacB</name>
    <name evidence="5" type="ORF">CJ204_08080</name>
</gene>
<dbReference type="GO" id="GO:0000270">
    <property type="term" value="P:peptidoglycan metabolic process"/>
    <property type="evidence" value="ECO:0007669"/>
    <property type="project" value="TreeGrafter"/>
</dbReference>
<feature type="region of interest" description="Disordered" evidence="3">
    <location>
        <begin position="106"/>
        <end position="127"/>
    </location>
</feature>
<dbReference type="AlphaFoldDB" id="A0A2N6SY65"/>
<dbReference type="NCBIfam" id="TIGR00666">
    <property type="entry name" value="PBP4"/>
    <property type="match status" value="1"/>
</dbReference>
<name>A0A2N6SY65_9CORY</name>
<dbReference type="PANTHER" id="PTHR30023">
    <property type="entry name" value="D-ALANYL-D-ALANINE CARBOXYPEPTIDASE"/>
    <property type="match status" value="1"/>
</dbReference>
<evidence type="ECO:0000256" key="3">
    <source>
        <dbReference type="SAM" id="MobiDB-lite"/>
    </source>
</evidence>
<dbReference type="Gene3D" id="3.40.710.10">
    <property type="entry name" value="DD-peptidase/beta-lactamase superfamily"/>
    <property type="match status" value="2"/>
</dbReference>
<accession>A0A2N6SY65</accession>
<keyword evidence="5" id="KW-0121">Carboxypeptidase</keyword>
<feature type="transmembrane region" description="Helical" evidence="4">
    <location>
        <begin position="12"/>
        <end position="33"/>
    </location>
</feature>
<dbReference type="EMBL" id="PNHF01000017">
    <property type="protein sequence ID" value="PMC62009.1"/>
    <property type="molecule type" value="Genomic_DNA"/>
</dbReference>
<keyword evidence="4" id="KW-0472">Membrane</keyword>
<comment type="similarity">
    <text evidence="1">Belongs to the peptidase S13 family.</text>
</comment>
<dbReference type="SUPFAM" id="SSF56601">
    <property type="entry name" value="beta-lactamase/transpeptidase-like"/>
    <property type="match status" value="1"/>
</dbReference>
<dbReference type="GO" id="GO:0004185">
    <property type="term" value="F:serine-type carboxypeptidase activity"/>
    <property type="evidence" value="ECO:0007669"/>
    <property type="project" value="InterPro"/>
</dbReference>
<keyword evidence="4" id="KW-0812">Transmembrane</keyword>
<keyword evidence="2" id="KW-0378">Hydrolase</keyword>
<dbReference type="InterPro" id="IPR000667">
    <property type="entry name" value="Peptidase_S13"/>
</dbReference>
<evidence type="ECO:0000256" key="1">
    <source>
        <dbReference type="ARBA" id="ARBA00006096"/>
    </source>
</evidence>
<dbReference type="GO" id="GO:0006508">
    <property type="term" value="P:proteolysis"/>
    <property type="evidence" value="ECO:0007669"/>
    <property type="project" value="InterPro"/>
</dbReference>
<dbReference type="PANTHER" id="PTHR30023:SF0">
    <property type="entry name" value="PENICILLIN-SENSITIVE CARBOXYPEPTIDASE A"/>
    <property type="match status" value="1"/>
</dbReference>
<evidence type="ECO:0000313" key="6">
    <source>
        <dbReference type="Proteomes" id="UP000235363"/>
    </source>
</evidence>
<dbReference type="PRINTS" id="PR00922">
    <property type="entry name" value="DADACBPTASE3"/>
</dbReference>
<dbReference type="InterPro" id="IPR012338">
    <property type="entry name" value="Beta-lactam/transpept-like"/>
</dbReference>
<protein>
    <submittedName>
        <fullName evidence="5">D-alanyl-D-alanine carboxypeptidase/D-alanyl-D-alanine-endopeptidase</fullName>
    </submittedName>
</protein>
<keyword evidence="5" id="KW-0645">Protease</keyword>
<dbReference type="Pfam" id="PF02113">
    <property type="entry name" value="Peptidase_S13"/>
    <property type="match status" value="2"/>
</dbReference>
<feature type="transmembrane region" description="Helical" evidence="4">
    <location>
        <begin position="64"/>
        <end position="87"/>
    </location>
</feature>